<dbReference type="PROSITE" id="PS50005">
    <property type="entry name" value="TPR"/>
    <property type="match status" value="1"/>
</dbReference>
<feature type="region of interest" description="Disordered" evidence="9">
    <location>
        <begin position="195"/>
        <end position="224"/>
    </location>
</feature>
<evidence type="ECO:0000313" key="12">
    <source>
        <dbReference type="EMBL" id="CAE0262051.1"/>
    </source>
</evidence>
<dbReference type="InterPro" id="IPR006620">
    <property type="entry name" value="Pro_4_hyd_alph"/>
</dbReference>
<evidence type="ECO:0000256" key="3">
    <source>
        <dbReference type="ARBA" id="ARBA00022824"/>
    </source>
</evidence>
<dbReference type="InterPro" id="IPR005123">
    <property type="entry name" value="Oxoglu/Fe-dep_dioxygenase_dom"/>
</dbReference>
<dbReference type="GO" id="GO:0005506">
    <property type="term" value="F:iron ion binding"/>
    <property type="evidence" value="ECO:0007669"/>
    <property type="project" value="InterPro"/>
</dbReference>
<dbReference type="InterPro" id="IPR011990">
    <property type="entry name" value="TPR-like_helical_dom_sf"/>
</dbReference>
<name>A0A7S3GCN1_9EUKA</name>
<comment type="cofactor">
    <cofactor evidence="1">
        <name>L-ascorbate</name>
        <dbReference type="ChEBI" id="CHEBI:38290"/>
    </cofactor>
</comment>
<evidence type="ECO:0000256" key="7">
    <source>
        <dbReference type="ARBA" id="ARBA00023180"/>
    </source>
</evidence>
<evidence type="ECO:0000256" key="8">
    <source>
        <dbReference type="PROSITE-ProRule" id="PRU00339"/>
    </source>
</evidence>
<dbReference type="InterPro" id="IPR045054">
    <property type="entry name" value="P4HA-like"/>
</dbReference>
<feature type="compositionally biased region" description="Basic and acidic residues" evidence="9">
    <location>
        <begin position="100"/>
        <end position="161"/>
    </location>
</feature>
<evidence type="ECO:0000256" key="4">
    <source>
        <dbReference type="ARBA" id="ARBA00022964"/>
    </source>
</evidence>
<sequence length="796" mass="89036">MAQCKLPLSSLLFSAFFFLLIFTLPHLVHPVRTCADIDCCIDEATEQSSGIDLAARLQLCVDQYGAELAGVGEEDGVDVDDEGDDEEEEGAEEEEEKEEEMARRRDEHNQKRGEAKTRTFEKRSGQKQEKEVNMRESKSEMSSNARDHSKDEVKQDREERGSSVVDCINSIPAKYTGKALERRMDACVNGEALSDGMGSVSEGSGDEKSQSRSDGRTSQFASRPNSDQDVLTFLCGGDESRAVNISVKRSQQLRRVISVASSKCKVNEPAKVRVVDGMGRPVTTVQQLREHGPSQLLDVHDRYYWRSSVSRGDSAHPSRIVLVSLRPLILFVENLLTPSEADRIVRLSKKHMRPSPTGGSDVHTQFRTSEQAWMGKRSGRDDKVFASLRKKAMNITSTYHEGYLEDLQVLHYQKGQHYHTHWDESVGKDLKMEGVARRAATFLVYLTDVEEGGETYFPYASSLLHPSITTKYHPFKRQFPEGKGCNELHSAMKKAGLGRSSSKGASGRRGHKRHVRQSTSDLPVVATESGVGVSPRKGSAVLFYNTLPAGDVDVYSLHAGCDVLKGDKWASNYWISDLPLYDPFSDDNVVKGSMSDRAGNCNGRDCEEVEQELTNQIVRNPRDLTAVINLAVVYLNTGRHQHAINLLDTLREKLVQKGMTVPLPLMLNLAAAREEAGDYDRALADLQLCAEHSPRSHEVWQRKGAIEARLNMQREAERSLNKALALHKDPDTLFSLATLLYYENRQHDATKYVDQAISMDPTNQEYKRMRSLIRTAIKRGTGPMHPSEFEKLESSA</sequence>
<evidence type="ECO:0000256" key="9">
    <source>
        <dbReference type="SAM" id="MobiDB-lite"/>
    </source>
</evidence>
<dbReference type="SMART" id="SM00028">
    <property type="entry name" value="TPR"/>
    <property type="match status" value="3"/>
</dbReference>
<feature type="compositionally biased region" description="Basic residues" evidence="9">
    <location>
        <begin position="506"/>
        <end position="516"/>
    </location>
</feature>
<gene>
    <name evidence="12" type="ORF">PBIL07802_LOCUS24344</name>
</gene>
<dbReference type="GO" id="GO:0005783">
    <property type="term" value="C:endoplasmic reticulum"/>
    <property type="evidence" value="ECO:0007669"/>
    <property type="project" value="TreeGrafter"/>
</dbReference>
<dbReference type="PANTHER" id="PTHR10869">
    <property type="entry name" value="PROLYL 4-HYDROXYLASE ALPHA SUBUNIT"/>
    <property type="match status" value="1"/>
</dbReference>
<evidence type="ECO:0000256" key="10">
    <source>
        <dbReference type="SAM" id="SignalP"/>
    </source>
</evidence>
<feature type="signal peptide" evidence="10">
    <location>
        <begin position="1"/>
        <end position="30"/>
    </location>
</feature>
<dbReference type="GO" id="GO:0004656">
    <property type="term" value="F:procollagen-proline 4-dioxygenase activity"/>
    <property type="evidence" value="ECO:0007669"/>
    <property type="project" value="TreeGrafter"/>
</dbReference>
<keyword evidence="2" id="KW-0479">Metal-binding</keyword>
<accession>A0A7S3GCN1</accession>
<dbReference type="EMBL" id="HBIB01037305">
    <property type="protein sequence ID" value="CAE0262051.1"/>
    <property type="molecule type" value="Transcribed_RNA"/>
</dbReference>
<evidence type="ECO:0000256" key="2">
    <source>
        <dbReference type="ARBA" id="ARBA00022723"/>
    </source>
</evidence>
<dbReference type="GO" id="GO:0031418">
    <property type="term" value="F:L-ascorbic acid binding"/>
    <property type="evidence" value="ECO:0007669"/>
    <property type="project" value="InterPro"/>
</dbReference>
<evidence type="ECO:0000256" key="5">
    <source>
        <dbReference type="ARBA" id="ARBA00023002"/>
    </source>
</evidence>
<dbReference type="SUPFAM" id="SSF48452">
    <property type="entry name" value="TPR-like"/>
    <property type="match status" value="1"/>
</dbReference>
<dbReference type="Pfam" id="PF13640">
    <property type="entry name" value="2OG-FeII_Oxy_3"/>
    <property type="match status" value="1"/>
</dbReference>
<dbReference type="AlphaFoldDB" id="A0A7S3GCN1"/>
<protein>
    <recommendedName>
        <fullName evidence="11">Fe2OG dioxygenase domain-containing protein</fullName>
    </recommendedName>
</protein>
<feature type="chain" id="PRO_5030692536" description="Fe2OG dioxygenase domain-containing protein" evidence="10">
    <location>
        <begin position="31"/>
        <end position="796"/>
    </location>
</feature>
<feature type="repeat" description="TPR" evidence="8">
    <location>
        <begin position="730"/>
        <end position="763"/>
    </location>
</feature>
<keyword evidence="4" id="KW-0223">Dioxygenase</keyword>
<dbReference type="PROSITE" id="PS51471">
    <property type="entry name" value="FE2OG_OXY"/>
    <property type="match status" value="1"/>
</dbReference>
<keyword evidence="6" id="KW-0408">Iron</keyword>
<reference evidence="12" key="1">
    <citation type="submission" date="2021-01" db="EMBL/GenBank/DDBJ databases">
        <authorList>
            <person name="Corre E."/>
            <person name="Pelletier E."/>
            <person name="Niang G."/>
            <person name="Scheremetjew M."/>
            <person name="Finn R."/>
            <person name="Kale V."/>
            <person name="Holt S."/>
            <person name="Cochrane G."/>
            <person name="Meng A."/>
            <person name="Brown T."/>
            <person name="Cohen L."/>
        </authorList>
    </citation>
    <scope>NUCLEOTIDE SEQUENCE</scope>
    <source>
        <strain evidence="12">NIES-2562</strain>
    </source>
</reference>
<evidence type="ECO:0000256" key="1">
    <source>
        <dbReference type="ARBA" id="ARBA00001961"/>
    </source>
</evidence>
<keyword evidence="5" id="KW-0560">Oxidoreductase</keyword>
<dbReference type="Gene3D" id="1.25.40.10">
    <property type="entry name" value="Tetratricopeptide repeat domain"/>
    <property type="match status" value="1"/>
</dbReference>
<feature type="region of interest" description="Disordered" evidence="9">
    <location>
        <begin position="496"/>
        <end position="518"/>
    </location>
</feature>
<evidence type="ECO:0000259" key="11">
    <source>
        <dbReference type="PROSITE" id="PS51471"/>
    </source>
</evidence>
<keyword evidence="3" id="KW-0256">Endoplasmic reticulum</keyword>
<feature type="compositionally biased region" description="Basic and acidic residues" evidence="9">
    <location>
        <begin position="205"/>
        <end position="215"/>
    </location>
</feature>
<evidence type="ECO:0000256" key="6">
    <source>
        <dbReference type="ARBA" id="ARBA00023004"/>
    </source>
</evidence>
<organism evidence="12">
    <name type="scientific">Palpitomonas bilix</name>
    <dbReference type="NCBI Taxonomy" id="652834"/>
    <lineage>
        <taxon>Eukaryota</taxon>
        <taxon>Eukaryota incertae sedis</taxon>
    </lineage>
</organism>
<feature type="compositionally biased region" description="Acidic residues" evidence="9">
    <location>
        <begin position="72"/>
        <end position="99"/>
    </location>
</feature>
<keyword evidence="10" id="KW-0732">Signal</keyword>
<dbReference type="Gene3D" id="2.60.120.620">
    <property type="entry name" value="q2cbj1_9rhob like domain"/>
    <property type="match status" value="1"/>
</dbReference>
<keyword evidence="7" id="KW-0325">Glycoprotein</keyword>
<keyword evidence="8" id="KW-0802">TPR repeat</keyword>
<dbReference type="InterPro" id="IPR044862">
    <property type="entry name" value="Pro_4_hyd_alph_FE2OG_OXY"/>
</dbReference>
<proteinExistence type="predicted"/>
<feature type="compositionally biased region" description="Low complexity" evidence="9">
    <location>
        <begin position="496"/>
        <end position="505"/>
    </location>
</feature>
<dbReference type="InterPro" id="IPR019734">
    <property type="entry name" value="TPR_rpt"/>
</dbReference>
<dbReference type="PANTHER" id="PTHR10869:SF246">
    <property type="entry name" value="TRANSMEMBRANE PROLYL 4-HYDROXYLASE"/>
    <property type="match status" value="1"/>
</dbReference>
<feature type="compositionally biased region" description="Polar residues" evidence="9">
    <location>
        <begin position="362"/>
        <end position="371"/>
    </location>
</feature>
<feature type="region of interest" description="Disordered" evidence="9">
    <location>
        <begin position="71"/>
        <end position="163"/>
    </location>
</feature>
<feature type="region of interest" description="Disordered" evidence="9">
    <location>
        <begin position="350"/>
        <end position="375"/>
    </location>
</feature>
<feature type="domain" description="Fe2OG dioxygenase" evidence="11">
    <location>
        <begin position="403"/>
        <end position="577"/>
    </location>
</feature>
<dbReference type="SMART" id="SM00702">
    <property type="entry name" value="P4Hc"/>
    <property type="match status" value="1"/>
</dbReference>